<evidence type="ECO:0000259" key="1">
    <source>
        <dbReference type="SMART" id="SM00382"/>
    </source>
</evidence>
<dbReference type="InterPro" id="IPR003593">
    <property type="entry name" value="AAA+_ATPase"/>
</dbReference>
<dbReference type="EMBL" id="VBRA02000002">
    <property type="protein sequence ID" value="MBP3059197.1"/>
    <property type="molecule type" value="Genomic_DNA"/>
</dbReference>
<name>A0ABS5BHZ0_9MOLU</name>
<accession>A0ABS5BHZ0</accession>
<dbReference type="CDD" id="cd00009">
    <property type="entry name" value="AAA"/>
    <property type="match status" value="1"/>
</dbReference>
<keyword evidence="3" id="KW-1185">Reference proteome</keyword>
<evidence type="ECO:0000313" key="3">
    <source>
        <dbReference type="Proteomes" id="UP001192346"/>
    </source>
</evidence>
<dbReference type="InterPro" id="IPR027417">
    <property type="entry name" value="P-loop_NTPase"/>
</dbReference>
<dbReference type="PANTHER" id="PTHR30050:SF8">
    <property type="entry name" value="PRIMOSOMAL PROTEIN DNAI"/>
    <property type="match status" value="1"/>
</dbReference>
<gene>
    <name evidence="2" type="ORF">FEF22_000120</name>
</gene>
<dbReference type="InterPro" id="IPR002611">
    <property type="entry name" value="IstB_ATP-bd"/>
</dbReference>
<protein>
    <submittedName>
        <fullName evidence="2">AAA family ATPase</fullName>
    </submittedName>
</protein>
<reference evidence="2" key="1">
    <citation type="submission" date="2019-10" db="EMBL/GenBank/DDBJ databases">
        <title>Whole Genome Sequencing and Characterization of Texas Phoenix Palm Decline Phytoplasma Belongs to Lethal Yellowing (16SrIV) Group.</title>
        <authorList>
            <person name="Bao M."/>
        </authorList>
    </citation>
    <scope>NUCLEOTIDE SEQUENCE [LARGE SCALE GENOMIC DNA]</scope>
    <source>
        <strain evidence="2">ACPD</strain>
    </source>
</reference>
<dbReference type="SMART" id="SM00382">
    <property type="entry name" value="AAA"/>
    <property type="match status" value="1"/>
</dbReference>
<dbReference type="Proteomes" id="UP001192346">
    <property type="component" value="Unassembled WGS sequence"/>
</dbReference>
<sequence>MCFFEKSYFKKMREYISKQEETKELKIEDKDVLTVYNYLQNKLKSQNFSNYKMVLKTKPYIHVVLKETFESKKIDFENELNKINMLFQQEIKFENLKIFFKKNLIQEKVFLNIKEIIASFPLIDKSLYLYGPFGTGKTLFLKFLANELIKKRFLVLFFFMPDLTRQFRYNWNNSDIIENKLNYLKKIDCLILDDLGSENMNSFFRDEIFIPLLNYRYENKLPVFFSSNLNAQQLYEYFSFHKDFNSDIKAHKIIRFIKKMTFCYDFSS</sequence>
<proteinExistence type="predicted"/>
<dbReference type="Gene3D" id="3.40.50.300">
    <property type="entry name" value="P-loop containing nucleotide triphosphate hydrolases"/>
    <property type="match status" value="1"/>
</dbReference>
<evidence type="ECO:0000313" key="2">
    <source>
        <dbReference type="EMBL" id="MBP3059197.1"/>
    </source>
</evidence>
<feature type="domain" description="AAA+ ATPase" evidence="1">
    <location>
        <begin position="123"/>
        <end position="261"/>
    </location>
</feature>
<dbReference type="Pfam" id="PF01695">
    <property type="entry name" value="IstB_IS21"/>
    <property type="match status" value="1"/>
</dbReference>
<comment type="caution">
    <text evidence="2">The sequence shown here is derived from an EMBL/GenBank/DDBJ whole genome shotgun (WGS) entry which is preliminary data.</text>
</comment>
<dbReference type="PANTHER" id="PTHR30050">
    <property type="entry name" value="CHROMOSOMAL REPLICATION INITIATOR PROTEIN DNAA"/>
    <property type="match status" value="1"/>
</dbReference>
<dbReference type="SUPFAM" id="SSF52540">
    <property type="entry name" value="P-loop containing nucleoside triphosphate hydrolases"/>
    <property type="match status" value="1"/>
</dbReference>
<organism evidence="2 3">
    <name type="scientific">Texas Phoenix palm phytoplasma</name>
    <dbReference type="NCBI Taxonomy" id="176709"/>
    <lineage>
        <taxon>Bacteria</taxon>
        <taxon>Bacillati</taxon>
        <taxon>Mycoplasmatota</taxon>
        <taxon>Mollicutes</taxon>
        <taxon>Acholeplasmatales</taxon>
        <taxon>Acholeplasmataceae</taxon>
        <taxon>Candidatus Phytoplasma</taxon>
        <taxon>16SrIV (Coconut lethal yellows group)</taxon>
    </lineage>
</organism>
<dbReference type="RefSeq" id="WP_138107767.1">
    <property type="nucleotide sequence ID" value="NZ_VBRA02000002.1"/>
</dbReference>